<accession>A0AAV1Q7X3</accession>
<evidence type="ECO:0000256" key="1">
    <source>
        <dbReference type="ARBA" id="ARBA00022801"/>
    </source>
</evidence>
<dbReference type="Gene3D" id="3.20.20.140">
    <property type="entry name" value="Metal-dependent hydrolases"/>
    <property type="match status" value="1"/>
</dbReference>
<reference evidence="3 4" key="1">
    <citation type="submission" date="2024-01" db="EMBL/GenBank/DDBJ databases">
        <authorList>
            <person name="Alioto T."/>
            <person name="Alioto T."/>
            <person name="Gomez Garrido J."/>
        </authorList>
    </citation>
    <scope>NUCLEOTIDE SEQUENCE [LARGE SCALE GENOMIC DNA]</scope>
</reference>
<evidence type="ECO:0000313" key="3">
    <source>
        <dbReference type="EMBL" id="CAK6979480.1"/>
    </source>
</evidence>
<dbReference type="PANTHER" id="PTHR11113">
    <property type="entry name" value="N-ACETYLGLUCOSAMINE-6-PHOSPHATE DEACETYLASE"/>
    <property type="match status" value="1"/>
</dbReference>
<proteinExistence type="predicted"/>
<comment type="caution">
    <text evidence="3">The sequence shown here is derived from an EMBL/GenBank/DDBJ whole genome shotgun (WGS) entry which is preliminary data.</text>
</comment>
<dbReference type="SUPFAM" id="SSF51556">
    <property type="entry name" value="Metallo-dependent hydrolases"/>
    <property type="match status" value="1"/>
</dbReference>
<protein>
    <submittedName>
        <fullName evidence="3">N-acetylglucosamine-6-phosphate deacetylase isoform X2</fullName>
    </submittedName>
</protein>
<evidence type="ECO:0000256" key="2">
    <source>
        <dbReference type="SAM" id="MobiDB-lite"/>
    </source>
</evidence>
<dbReference type="AlphaFoldDB" id="A0AAV1Q7X3"/>
<dbReference type="InterPro" id="IPR032466">
    <property type="entry name" value="Metal_Hydrolase"/>
</dbReference>
<dbReference type="GO" id="GO:0008448">
    <property type="term" value="F:N-acetylglucosamine-6-phosphate deacetylase activity"/>
    <property type="evidence" value="ECO:0007669"/>
    <property type="project" value="TreeGrafter"/>
</dbReference>
<keyword evidence="4" id="KW-1185">Reference proteome</keyword>
<dbReference type="Proteomes" id="UP001314229">
    <property type="component" value="Unassembled WGS sequence"/>
</dbReference>
<dbReference type="EMBL" id="CAWUFR010000586">
    <property type="protein sequence ID" value="CAK6979480.1"/>
    <property type="molecule type" value="Genomic_DNA"/>
</dbReference>
<dbReference type="GO" id="GO:0006046">
    <property type="term" value="P:N-acetylglucosamine catabolic process"/>
    <property type="evidence" value="ECO:0007669"/>
    <property type="project" value="TreeGrafter"/>
</dbReference>
<name>A0AAV1Q7X3_SCOSC</name>
<organism evidence="3 4">
    <name type="scientific">Scomber scombrus</name>
    <name type="common">Atlantic mackerel</name>
    <name type="synonym">Scomber vernalis</name>
    <dbReference type="NCBI Taxonomy" id="13677"/>
    <lineage>
        <taxon>Eukaryota</taxon>
        <taxon>Metazoa</taxon>
        <taxon>Chordata</taxon>
        <taxon>Craniata</taxon>
        <taxon>Vertebrata</taxon>
        <taxon>Euteleostomi</taxon>
        <taxon>Actinopterygii</taxon>
        <taxon>Neopterygii</taxon>
        <taxon>Teleostei</taxon>
        <taxon>Neoteleostei</taxon>
        <taxon>Acanthomorphata</taxon>
        <taxon>Pelagiaria</taxon>
        <taxon>Scombriformes</taxon>
        <taxon>Scombridae</taxon>
        <taxon>Scomber</taxon>
    </lineage>
</organism>
<gene>
    <name evidence="3" type="ORF">FSCOSCO3_A025704</name>
</gene>
<feature type="non-terminal residue" evidence="3">
    <location>
        <position position="98"/>
    </location>
</feature>
<sequence>MTNCCSCNVIFLYELNTKQQFEPSAAAEPTDSRGGYGIDFSQPSEDVSTGISFVAKKILEHGVTSFCPTLVTSPPAVYHKVLPQVKVHNGGQQGAGVL</sequence>
<keyword evidence="1" id="KW-0378">Hydrolase</keyword>
<feature type="region of interest" description="Disordered" evidence="2">
    <location>
        <begin position="21"/>
        <end position="41"/>
    </location>
</feature>
<evidence type="ECO:0000313" key="4">
    <source>
        <dbReference type="Proteomes" id="UP001314229"/>
    </source>
</evidence>
<dbReference type="PANTHER" id="PTHR11113:SF14">
    <property type="entry name" value="N-ACETYLGLUCOSAMINE-6-PHOSPHATE DEACETYLASE"/>
    <property type="match status" value="1"/>
</dbReference>